<gene>
    <name evidence="1" type="ORF">SCARUB_04960</name>
</gene>
<dbReference type="EMBL" id="MAYW01000325">
    <property type="protein sequence ID" value="ODS29934.1"/>
    <property type="molecule type" value="Genomic_DNA"/>
</dbReference>
<sequence>MFEERFSKWLKWENRDSATGIRYPGIYVCSVSSQDISGNKFSWIPEIIYIGMTNSVSGLKGRLKQFDNTIIGKTGHGGADRVRYKHQDYEELVDKLFVAVAPFECDVKSNQPDDLRIMGEVAKFEYDCFAHFVHLFGELPEFNNKKQSPKYSLTIGRGISS</sequence>
<organism evidence="1 2">
    <name type="scientific">Candidatus Scalindua rubra</name>
    <dbReference type="NCBI Taxonomy" id="1872076"/>
    <lineage>
        <taxon>Bacteria</taxon>
        <taxon>Pseudomonadati</taxon>
        <taxon>Planctomycetota</taxon>
        <taxon>Candidatus Brocadiia</taxon>
        <taxon>Candidatus Brocadiales</taxon>
        <taxon>Candidatus Scalinduaceae</taxon>
        <taxon>Candidatus Scalindua</taxon>
    </lineage>
</organism>
<proteinExistence type="predicted"/>
<protein>
    <recommendedName>
        <fullName evidence="3">GIY-YIG domain-containing protein</fullName>
    </recommendedName>
</protein>
<evidence type="ECO:0008006" key="3">
    <source>
        <dbReference type="Google" id="ProtNLM"/>
    </source>
</evidence>
<accession>A0A1E3X4N4</accession>
<reference evidence="1 2" key="1">
    <citation type="submission" date="2016-07" db="EMBL/GenBank/DDBJ databases">
        <title>Draft genome of Scalindua rubra, obtained from a brine-seawater interface in the Red Sea, sheds light on salt adaptation in anammox bacteria.</title>
        <authorList>
            <person name="Speth D.R."/>
            <person name="Lagkouvardos I."/>
            <person name="Wang Y."/>
            <person name="Qian P.-Y."/>
            <person name="Dutilh B.E."/>
            <person name="Jetten M.S."/>
        </authorList>
    </citation>
    <scope>NUCLEOTIDE SEQUENCE [LARGE SCALE GENOMIC DNA]</scope>
    <source>
        <strain evidence="1">BSI-1</strain>
    </source>
</reference>
<dbReference type="AlphaFoldDB" id="A0A1E3X4N4"/>
<evidence type="ECO:0000313" key="1">
    <source>
        <dbReference type="EMBL" id="ODS29934.1"/>
    </source>
</evidence>
<dbReference type="Proteomes" id="UP000094056">
    <property type="component" value="Unassembled WGS sequence"/>
</dbReference>
<comment type="caution">
    <text evidence="1">The sequence shown here is derived from an EMBL/GenBank/DDBJ whole genome shotgun (WGS) entry which is preliminary data.</text>
</comment>
<evidence type="ECO:0000313" key="2">
    <source>
        <dbReference type="Proteomes" id="UP000094056"/>
    </source>
</evidence>
<name>A0A1E3X4N4_9BACT</name>